<dbReference type="Proteomes" id="UP000319257">
    <property type="component" value="Unassembled WGS sequence"/>
</dbReference>
<dbReference type="RefSeq" id="XP_030999767.1">
    <property type="nucleotide sequence ID" value="XM_031134653.1"/>
</dbReference>
<dbReference type="OrthoDB" id="3446576at2759"/>
<evidence type="ECO:0000313" key="2">
    <source>
        <dbReference type="Proteomes" id="UP000319257"/>
    </source>
</evidence>
<dbReference type="SUPFAM" id="SSF89372">
    <property type="entry name" value="Fucose-specific lectin"/>
    <property type="match status" value="1"/>
</dbReference>
<dbReference type="GeneID" id="41979322"/>
<name>A0A507BFC9_9PEZI</name>
<proteinExistence type="predicted"/>
<protein>
    <recommendedName>
        <fullName evidence="3">Fucose-specific lectin</fullName>
    </recommendedName>
</protein>
<dbReference type="AlphaFoldDB" id="A0A507BFC9"/>
<dbReference type="EMBL" id="SKBQ01000122">
    <property type="protein sequence ID" value="TPX18056.1"/>
    <property type="molecule type" value="Genomic_DNA"/>
</dbReference>
<keyword evidence="2" id="KW-1185">Reference proteome</keyword>
<dbReference type="Gene3D" id="2.120.10.70">
    <property type="entry name" value="Fucose-specific lectin"/>
    <property type="match status" value="1"/>
</dbReference>
<evidence type="ECO:0008006" key="3">
    <source>
        <dbReference type="Google" id="ProtNLM"/>
    </source>
</evidence>
<gene>
    <name evidence="1" type="ORF">E0L32_011875</name>
</gene>
<sequence length="311" mass="34559">MPSLLTSDLAAVSAGSHLYLYYQNGHELRETQSTDGKAWTANSTAIAADLDENGSAITAYFVNETSWLTDSRSQVHVIWINKDLKLSEKVRIEGETTWTSIAFPTEFKPTATSRLGSGVCHDNHDDQSHQWVHFVEESDGKFRIAELRRGAKASPEFVYRKPLRENPADALPGTAIAEYLSDLTTHLFFQDHAMDLLEYDGKYEKWNDKHTRLEGKKVSHSTPLAACDSGKSDEPYVFYVSPPSGNTGLAIQQWQVNQEPKRVDDYAPGSKLGATGLSGKVYLFFKKATTSQTITVKEYSGGNWSPATKVV</sequence>
<reference evidence="1 2" key="1">
    <citation type="submission" date="2019-06" db="EMBL/GenBank/DDBJ databases">
        <title>Draft genome sequence of the filamentous fungus Phialemoniopsis curvata isolated from diesel fuel.</title>
        <authorList>
            <person name="Varaljay V.A."/>
            <person name="Lyon W.J."/>
            <person name="Crouch A.L."/>
            <person name="Drake C.E."/>
            <person name="Hollomon J.M."/>
            <person name="Nadeau L.J."/>
            <person name="Nunn H.S."/>
            <person name="Stevenson B.S."/>
            <person name="Bojanowski C.L."/>
            <person name="Crookes-Goodson W.J."/>
        </authorList>
    </citation>
    <scope>NUCLEOTIDE SEQUENCE [LARGE SCALE GENOMIC DNA]</scope>
    <source>
        <strain evidence="1 2">D216</strain>
    </source>
</reference>
<organism evidence="1 2">
    <name type="scientific">Thyridium curvatum</name>
    <dbReference type="NCBI Taxonomy" id="1093900"/>
    <lineage>
        <taxon>Eukaryota</taxon>
        <taxon>Fungi</taxon>
        <taxon>Dikarya</taxon>
        <taxon>Ascomycota</taxon>
        <taxon>Pezizomycotina</taxon>
        <taxon>Sordariomycetes</taxon>
        <taxon>Sordariomycetidae</taxon>
        <taxon>Thyridiales</taxon>
        <taxon>Thyridiaceae</taxon>
        <taxon>Thyridium</taxon>
    </lineage>
</organism>
<evidence type="ECO:0000313" key="1">
    <source>
        <dbReference type="EMBL" id="TPX18056.1"/>
    </source>
</evidence>
<accession>A0A507BFC9</accession>
<dbReference type="InParanoid" id="A0A507BFC9"/>
<comment type="caution">
    <text evidence="1">The sequence shown here is derived from an EMBL/GenBank/DDBJ whole genome shotgun (WGS) entry which is preliminary data.</text>
</comment>